<keyword evidence="1" id="KW-0812">Transmembrane</keyword>
<dbReference type="InterPro" id="IPR006860">
    <property type="entry name" value="FecR"/>
</dbReference>
<dbReference type="AlphaFoldDB" id="A0A1H8BGY8"/>
<evidence type="ECO:0000313" key="4">
    <source>
        <dbReference type="EMBL" id="SEM82151.1"/>
    </source>
</evidence>
<accession>A0A1H8BGY8</accession>
<dbReference type="Gene3D" id="3.55.50.30">
    <property type="match status" value="1"/>
</dbReference>
<gene>
    <name evidence="4" type="ORF">SAMN05192574_101916</name>
</gene>
<evidence type="ECO:0000259" key="2">
    <source>
        <dbReference type="Pfam" id="PF04773"/>
    </source>
</evidence>
<dbReference type="EMBL" id="FOCL01000001">
    <property type="protein sequence ID" value="SEM82151.1"/>
    <property type="molecule type" value="Genomic_DNA"/>
</dbReference>
<keyword evidence="5" id="KW-1185">Reference proteome</keyword>
<feature type="domain" description="Protein FecR C-terminal" evidence="3">
    <location>
        <begin position="315"/>
        <end position="381"/>
    </location>
</feature>
<keyword evidence="1" id="KW-0472">Membrane</keyword>
<organism evidence="4 5">
    <name type="scientific">Mucilaginibacter gossypiicola</name>
    <dbReference type="NCBI Taxonomy" id="551995"/>
    <lineage>
        <taxon>Bacteria</taxon>
        <taxon>Pseudomonadati</taxon>
        <taxon>Bacteroidota</taxon>
        <taxon>Sphingobacteriia</taxon>
        <taxon>Sphingobacteriales</taxon>
        <taxon>Sphingobacteriaceae</taxon>
        <taxon>Mucilaginibacter</taxon>
    </lineage>
</organism>
<evidence type="ECO:0000256" key="1">
    <source>
        <dbReference type="SAM" id="Phobius"/>
    </source>
</evidence>
<evidence type="ECO:0000259" key="3">
    <source>
        <dbReference type="Pfam" id="PF16344"/>
    </source>
</evidence>
<dbReference type="Gene3D" id="2.60.120.1440">
    <property type="match status" value="1"/>
</dbReference>
<feature type="domain" description="FecR protein" evidence="2">
    <location>
        <begin position="172"/>
        <end position="267"/>
    </location>
</feature>
<dbReference type="STRING" id="551995.SAMN05192574_101916"/>
<keyword evidence="1" id="KW-1133">Transmembrane helix</keyword>
<dbReference type="GO" id="GO:0016989">
    <property type="term" value="F:sigma factor antagonist activity"/>
    <property type="evidence" value="ECO:0007669"/>
    <property type="project" value="TreeGrafter"/>
</dbReference>
<sequence length="383" mass="43064">MSYEEFIKLYERCTSGNCTPEEQKLFEEYRDNFDLSDIPWISDFGDKGEVERRLKIDLHNRLSKNQVKRLTPVRWWAAAVIIFALGGLLVAIKYFGGNTKPYELTSDKNIIKPGSNKATLTLADGKQITLDGSKKGRLFTLNHVSANNDVDSSVTYQKNTTEITGSPQPYNVLTTPRGGKYQLILADGTKVWLNAGSIIKFPVDFAGSERVVEFSGEAYFEVAHDARRPFKVVSTGQLVQVLGTHFDINAYQDEDAVKTTLLEGSVKVYGKSRTSTSAATEIIIKPNEQAVFKNDQLSKQTVDADEFVAWKNGLILFRNADIHDVMRKISRWYNVEVEYQGQIGNDTYNGEIPRNAAFSEVLKILKLDDINVKLNGRKLIVSQ</sequence>
<dbReference type="Proteomes" id="UP000198942">
    <property type="component" value="Unassembled WGS sequence"/>
</dbReference>
<dbReference type="Pfam" id="PF16344">
    <property type="entry name" value="FecR_C"/>
    <property type="match status" value="1"/>
</dbReference>
<dbReference type="InterPro" id="IPR032508">
    <property type="entry name" value="FecR_C"/>
</dbReference>
<dbReference type="Pfam" id="PF04773">
    <property type="entry name" value="FecR"/>
    <property type="match status" value="1"/>
</dbReference>
<evidence type="ECO:0000313" key="5">
    <source>
        <dbReference type="Proteomes" id="UP000198942"/>
    </source>
</evidence>
<protein>
    <submittedName>
        <fullName evidence="4">FecR protein</fullName>
    </submittedName>
</protein>
<dbReference type="RefSeq" id="WP_091208188.1">
    <property type="nucleotide sequence ID" value="NZ_FOCL01000001.1"/>
</dbReference>
<dbReference type="PIRSF" id="PIRSF018266">
    <property type="entry name" value="FecR"/>
    <property type="match status" value="1"/>
</dbReference>
<dbReference type="PANTHER" id="PTHR30273:SF2">
    <property type="entry name" value="PROTEIN FECR"/>
    <property type="match status" value="1"/>
</dbReference>
<feature type="transmembrane region" description="Helical" evidence="1">
    <location>
        <begin position="73"/>
        <end position="96"/>
    </location>
</feature>
<dbReference type="OrthoDB" id="1099963at2"/>
<name>A0A1H8BGY8_9SPHI</name>
<proteinExistence type="predicted"/>
<dbReference type="PANTHER" id="PTHR30273">
    <property type="entry name" value="PERIPLASMIC SIGNAL SENSOR AND SIGMA FACTOR ACTIVATOR FECR-RELATED"/>
    <property type="match status" value="1"/>
</dbReference>
<dbReference type="InterPro" id="IPR012373">
    <property type="entry name" value="Ferrdict_sens_TM"/>
</dbReference>
<reference evidence="5" key="1">
    <citation type="submission" date="2016-10" db="EMBL/GenBank/DDBJ databases">
        <authorList>
            <person name="Varghese N."/>
            <person name="Submissions S."/>
        </authorList>
    </citation>
    <scope>NUCLEOTIDE SEQUENCE [LARGE SCALE GENOMIC DNA]</scope>
    <source>
        <strain evidence="5">Gh-48</strain>
    </source>
</reference>